<evidence type="ECO:0000256" key="1">
    <source>
        <dbReference type="SAM" id="MobiDB-lite"/>
    </source>
</evidence>
<dbReference type="Proteomes" id="UP001156905">
    <property type="component" value="Unassembled WGS sequence"/>
</dbReference>
<sequence length="119" mass="13517">MSQTQMFAPRPSITPPDRFREIARRHLCAPAGEHRRHPSTRRMTRPPTDALERGRGRTADTILSEATSDYLERSVAEVLKASNDYSLELNSTLVAHSFLLDHGRVHIRRARNPAALHKL</sequence>
<protein>
    <submittedName>
        <fullName evidence="2">Uncharacterized protein</fullName>
    </submittedName>
</protein>
<gene>
    <name evidence="2" type="ORF">GCM10007857_66900</name>
</gene>
<proteinExistence type="predicted"/>
<name>A0ABQ6BBF2_9BRAD</name>
<comment type="caution">
    <text evidence="2">The sequence shown here is derived from an EMBL/GenBank/DDBJ whole genome shotgun (WGS) entry which is preliminary data.</text>
</comment>
<organism evidence="2 3">
    <name type="scientific">Bradyrhizobium iriomotense</name>
    <dbReference type="NCBI Taxonomy" id="441950"/>
    <lineage>
        <taxon>Bacteria</taxon>
        <taxon>Pseudomonadati</taxon>
        <taxon>Pseudomonadota</taxon>
        <taxon>Alphaproteobacteria</taxon>
        <taxon>Hyphomicrobiales</taxon>
        <taxon>Nitrobacteraceae</taxon>
        <taxon>Bradyrhizobium</taxon>
    </lineage>
</organism>
<feature type="region of interest" description="Disordered" evidence="1">
    <location>
        <begin position="28"/>
        <end position="59"/>
    </location>
</feature>
<feature type="compositionally biased region" description="Basic residues" evidence="1">
    <location>
        <begin position="34"/>
        <end position="44"/>
    </location>
</feature>
<keyword evidence="3" id="KW-1185">Reference proteome</keyword>
<evidence type="ECO:0000313" key="2">
    <source>
        <dbReference type="EMBL" id="GLR89976.1"/>
    </source>
</evidence>
<evidence type="ECO:0000313" key="3">
    <source>
        <dbReference type="Proteomes" id="UP001156905"/>
    </source>
</evidence>
<reference evidence="3" key="1">
    <citation type="journal article" date="2019" name="Int. J. Syst. Evol. Microbiol.">
        <title>The Global Catalogue of Microorganisms (GCM) 10K type strain sequencing project: providing services to taxonomists for standard genome sequencing and annotation.</title>
        <authorList>
            <consortium name="The Broad Institute Genomics Platform"/>
            <consortium name="The Broad Institute Genome Sequencing Center for Infectious Disease"/>
            <person name="Wu L."/>
            <person name="Ma J."/>
        </authorList>
    </citation>
    <scope>NUCLEOTIDE SEQUENCE [LARGE SCALE GENOMIC DNA]</scope>
    <source>
        <strain evidence="3">NBRC 102520</strain>
    </source>
</reference>
<dbReference type="EMBL" id="BSOW01000030">
    <property type="protein sequence ID" value="GLR89976.1"/>
    <property type="molecule type" value="Genomic_DNA"/>
</dbReference>
<accession>A0ABQ6BBF2</accession>